<name>A0A069CUX2_WEIOS</name>
<dbReference type="STRING" id="1329250.WOSG25_070150"/>
<dbReference type="OrthoDB" id="9862474at2"/>
<protein>
    <submittedName>
        <fullName evidence="1">Putative secretion system protein</fullName>
    </submittedName>
</protein>
<gene>
    <name evidence="1" type="ORF">WOSG25_070150</name>
</gene>
<proteinExistence type="predicted"/>
<reference evidence="2" key="1">
    <citation type="journal article" date="2014" name="Genome Announc.">
        <title>Draft genome sequence of Weissella oryzae SG25T, isolated from fermented rice grains.</title>
        <authorList>
            <person name="Tanizawa Y."/>
            <person name="Fujisawa T."/>
            <person name="Mochizuki T."/>
            <person name="Kaminuma E."/>
            <person name="Suzuki Y."/>
            <person name="Nakamura Y."/>
            <person name="Tohno M."/>
        </authorList>
    </citation>
    <scope>NUCLEOTIDE SEQUENCE [LARGE SCALE GENOMIC DNA]</scope>
    <source>
        <strain evidence="2">DSM 25784 / JCM 18191 / LMG 30913 / SG25</strain>
    </source>
</reference>
<dbReference type="RefSeq" id="WP_027699075.1">
    <property type="nucleotide sequence ID" value="NZ_DF820490.1"/>
</dbReference>
<sequence length="98" mass="11287">MVTLKIETPNHNAYHLTVELNATQVVFSVTSSKYLGAEFVLKTLDAATAEEQYYYLLRIIGSQFFSRMSEVDTLTNLSNLIHTILKNWELFSKEENHD</sequence>
<keyword evidence="2" id="KW-1185">Reference proteome</keyword>
<dbReference type="Proteomes" id="UP000030643">
    <property type="component" value="Unassembled WGS sequence"/>
</dbReference>
<evidence type="ECO:0000313" key="2">
    <source>
        <dbReference type="Proteomes" id="UP000030643"/>
    </source>
</evidence>
<accession>A0A069CUX2</accession>
<dbReference type="EMBL" id="DF820490">
    <property type="protein sequence ID" value="GAK31038.1"/>
    <property type="molecule type" value="Genomic_DNA"/>
</dbReference>
<organism evidence="1 2">
    <name type="scientific">Weissella oryzae (strain DSM 25784 / JCM 18191 / LMG 30913 / SG25)</name>
    <dbReference type="NCBI Taxonomy" id="1329250"/>
    <lineage>
        <taxon>Bacteria</taxon>
        <taxon>Bacillati</taxon>
        <taxon>Bacillota</taxon>
        <taxon>Bacilli</taxon>
        <taxon>Lactobacillales</taxon>
        <taxon>Lactobacillaceae</taxon>
        <taxon>Weissella</taxon>
    </lineage>
</organism>
<dbReference type="AlphaFoldDB" id="A0A069CUX2"/>
<evidence type="ECO:0000313" key="1">
    <source>
        <dbReference type="EMBL" id="GAK31038.1"/>
    </source>
</evidence>